<feature type="transmembrane region" description="Helical" evidence="1">
    <location>
        <begin position="7"/>
        <end position="27"/>
    </location>
</feature>
<sequence length="102" mass="11794">VFVEEYWKLVIGTTLGVCLLIFGTVFWDSATEDVYNPVTEKTNKVETCSDHMEYPMYSIGDRDECLQKRQIGGSFLGLGTLVLWGTLYLNRKYLSVLFKKYF</sequence>
<reference evidence="2" key="1">
    <citation type="submission" date="2018-05" db="EMBL/GenBank/DDBJ databases">
        <authorList>
            <person name="Lanie J.A."/>
            <person name="Ng W.-L."/>
            <person name="Kazmierczak K.M."/>
            <person name="Andrzejewski T.M."/>
            <person name="Davidsen T.M."/>
            <person name="Wayne K.J."/>
            <person name="Tettelin H."/>
            <person name="Glass J.I."/>
            <person name="Rusch D."/>
            <person name="Podicherti R."/>
            <person name="Tsui H.-C.T."/>
            <person name="Winkler M.E."/>
        </authorList>
    </citation>
    <scope>NUCLEOTIDE SEQUENCE</scope>
</reference>
<feature type="transmembrane region" description="Helical" evidence="1">
    <location>
        <begin position="71"/>
        <end position="90"/>
    </location>
</feature>
<evidence type="ECO:0008006" key="3">
    <source>
        <dbReference type="Google" id="ProtNLM"/>
    </source>
</evidence>
<accession>A0A382UJ05</accession>
<feature type="non-terminal residue" evidence="2">
    <location>
        <position position="1"/>
    </location>
</feature>
<dbReference type="AlphaFoldDB" id="A0A382UJ05"/>
<evidence type="ECO:0000256" key="1">
    <source>
        <dbReference type="SAM" id="Phobius"/>
    </source>
</evidence>
<gene>
    <name evidence="2" type="ORF">METZ01_LOCUS387107</name>
</gene>
<keyword evidence="1" id="KW-0472">Membrane</keyword>
<organism evidence="2">
    <name type="scientific">marine metagenome</name>
    <dbReference type="NCBI Taxonomy" id="408172"/>
    <lineage>
        <taxon>unclassified sequences</taxon>
        <taxon>metagenomes</taxon>
        <taxon>ecological metagenomes</taxon>
    </lineage>
</organism>
<dbReference type="EMBL" id="UINC01144626">
    <property type="protein sequence ID" value="SVD34253.1"/>
    <property type="molecule type" value="Genomic_DNA"/>
</dbReference>
<keyword evidence="1" id="KW-0812">Transmembrane</keyword>
<protein>
    <recommendedName>
        <fullName evidence="3">Vitamin K epoxide reductase domain-containing protein</fullName>
    </recommendedName>
</protein>
<name>A0A382UJ05_9ZZZZ</name>
<evidence type="ECO:0000313" key="2">
    <source>
        <dbReference type="EMBL" id="SVD34253.1"/>
    </source>
</evidence>
<proteinExistence type="predicted"/>
<keyword evidence="1" id="KW-1133">Transmembrane helix</keyword>